<proteinExistence type="predicted"/>
<keyword evidence="1" id="KW-1133">Transmembrane helix</keyword>
<keyword evidence="1" id="KW-0472">Membrane</keyword>
<feature type="transmembrane region" description="Helical" evidence="1">
    <location>
        <begin position="55"/>
        <end position="73"/>
    </location>
</feature>
<dbReference type="EMBL" id="BTSX01000002">
    <property type="protein sequence ID" value="GMS86934.1"/>
    <property type="molecule type" value="Genomic_DNA"/>
</dbReference>
<reference evidence="2" key="1">
    <citation type="submission" date="2023-10" db="EMBL/GenBank/DDBJ databases">
        <title>Genome assembly of Pristionchus species.</title>
        <authorList>
            <person name="Yoshida K."/>
            <person name="Sommer R.J."/>
        </authorList>
    </citation>
    <scope>NUCLEOTIDE SEQUENCE</scope>
    <source>
        <strain evidence="2">RS0144</strain>
    </source>
</reference>
<feature type="non-terminal residue" evidence="2">
    <location>
        <position position="1"/>
    </location>
</feature>
<feature type="non-terminal residue" evidence="2">
    <location>
        <position position="82"/>
    </location>
</feature>
<comment type="caution">
    <text evidence="2">The sequence shown here is derived from an EMBL/GenBank/DDBJ whole genome shotgun (WGS) entry which is preliminary data.</text>
</comment>
<sequence length="82" mass="9375">APRRLWKHAKLYDYLCRCKTLTCFFSVLFSSFSCVFLNSVSSVSLNFSVSVSRRSLFSFIVSLILNFSSLFSSKFSADEFSN</sequence>
<gene>
    <name evidence="2" type="ORF">PENTCL1PPCAC_9109</name>
</gene>
<keyword evidence="1" id="KW-0812">Transmembrane</keyword>
<dbReference type="Proteomes" id="UP001432027">
    <property type="component" value="Unassembled WGS sequence"/>
</dbReference>
<protein>
    <submittedName>
        <fullName evidence="2">Uncharacterized protein</fullName>
    </submittedName>
</protein>
<accession>A0AAV5T330</accession>
<evidence type="ECO:0000256" key="1">
    <source>
        <dbReference type="SAM" id="Phobius"/>
    </source>
</evidence>
<feature type="transmembrane region" description="Helical" evidence="1">
    <location>
        <begin position="21"/>
        <end position="43"/>
    </location>
</feature>
<name>A0AAV5T330_9BILA</name>
<evidence type="ECO:0000313" key="2">
    <source>
        <dbReference type="EMBL" id="GMS86934.1"/>
    </source>
</evidence>
<keyword evidence="3" id="KW-1185">Reference proteome</keyword>
<organism evidence="2 3">
    <name type="scientific">Pristionchus entomophagus</name>
    <dbReference type="NCBI Taxonomy" id="358040"/>
    <lineage>
        <taxon>Eukaryota</taxon>
        <taxon>Metazoa</taxon>
        <taxon>Ecdysozoa</taxon>
        <taxon>Nematoda</taxon>
        <taxon>Chromadorea</taxon>
        <taxon>Rhabditida</taxon>
        <taxon>Rhabditina</taxon>
        <taxon>Diplogasteromorpha</taxon>
        <taxon>Diplogasteroidea</taxon>
        <taxon>Neodiplogasteridae</taxon>
        <taxon>Pristionchus</taxon>
    </lineage>
</organism>
<dbReference type="AlphaFoldDB" id="A0AAV5T330"/>
<evidence type="ECO:0000313" key="3">
    <source>
        <dbReference type="Proteomes" id="UP001432027"/>
    </source>
</evidence>